<dbReference type="GO" id="GO:0006364">
    <property type="term" value="P:rRNA processing"/>
    <property type="evidence" value="ECO:0007669"/>
    <property type="project" value="UniProtKB-KW"/>
</dbReference>
<dbReference type="CDD" id="cd09865">
    <property type="entry name" value="PIN_ScUtp23p-like"/>
    <property type="match status" value="1"/>
</dbReference>
<dbReference type="InterPro" id="IPR006984">
    <property type="entry name" value="Fcf1/UTP23"/>
</dbReference>
<accession>A0AAD7CWC6</accession>
<evidence type="ECO:0000259" key="9">
    <source>
        <dbReference type="Pfam" id="PF24779"/>
    </source>
</evidence>
<feature type="compositionally biased region" description="Polar residues" evidence="8">
    <location>
        <begin position="169"/>
        <end position="183"/>
    </location>
</feature>
<sequence>MRQKRAKAYRKLMALYSMSFGFRQPYQVLVDSEMCKAATDSKIELLKQLTSVLQGDVKPMITQCCIHELYLLGKTLQPAVDLAKTFERRKCNHREPIPGDECLTSVVGETNKHRYVIATQSQPLRVKLRSIPAVPIVHVNRSVMVLEPPSDATIRSKEYTEEQALHPTGSEQQSLARPSSSTEPPRKKKKGPKGPNPLSMKKKKVETASKPPAKDKGKGKEKEQPAKDAAVGEKRKRDDADDQPSARQEQQPPDSQQDEPRRKKKRKRKAADSETVAPAVLVAT</sequence>
<organism evidence="10 11">
    <name type="scientific">Mycena rosella</name>
    <name type="common">Pink bonnet</name>
    <name type="synonym">Agaricus rosellus</name>
    <dbReference type="NCBI Taxonomy" id="1033263"/>
    <lineage>
        <taxon>Eukaryota</taxon>
        <taxon>Fungi</taxon>
        <taxon>Dikarya</taxon>
        <taxon>Basidiomycota</taxon>
        <taxon>Agaricomycotina</taxon>
        <taxon>Agaricomycetes</taxon>
        <taxon>Agaricomycetidae</taxon>
        <taxon>Agaricales</taxon>
        <taxon>Marasmiineae</taxon>
        <taxon>Mycenaceae</taxon>
        <taxon>Mycena</taxon>
    </lineage>
</organism>
<keyword evidence="4" id="KW-0539">Nucleus</keyword>
<feature type="compositionally biased region" description="Basic and acidic residues" evidence="8">
    <location>
        <begin position="212"/>
        <end position="239"/>
    </location>
</feature>
<dbReference type="FunFam" id="3.40.50.1010:FF:000006">
    <property type="entry name" value="rRNA-processing protein UTP23 homolog"/>
    <property type="match status" value="1"/>
</dbReference>
<comment type="subcellular location">
    <subcellularLocation>
        <location evidence="1">Nucleus</location>
        <location evidence="1">Nucleolus</location>
    </subcellularLocation>
</comment>
<keyword evidence="3" id="KW-0698">rRNA processing</keyword>
<dbReference type="PANTHER" id="PTHR12416">
    <property type="entry name" value="RRNA-PROCESSING PROTEIN UTP23 HOMOLOG"/>
    <property type="match status" value="1"/>
</dbReference>
<evidence type="ECO:0000256" key="6">
    <source>
        <dbReference type="ARBA" id="ARBA00038503"/>
    </source>
</evidence>
<dbReference type="Pfam" id="PF24779">
    <property type="entry name" value="UTP23_sensor"/>
    <property type="match status" value="1"/>
</dbReference>
<keyword evidence="11" id="KW-1185">Reference proteome</keyword>
<reference evidence="10" key="1">
    <citation type="submission" date="2023-03" db="EMBL/GenBank/DDBJ databases">
        <title>Massive genome expansion in bonnet fungi (Mycena s.s.) driven by repeated elements and novel gene families across ecological guilds.</title>
        <authorList>
            <consortium name="Lawrence Berkeley National Laboratory"/>
            <person name="Harder C.B."/>
            <person name="Miyauchi S."/>
            <person name="Viragh M."/>
            <person name="Kuo A."/>
            <person name="Thoen E."/>
            <person name="Andreopoulos B."/>
            <person name="Lu D."/>
            <person name="Skrede I."/>
            <person name="Drula E."/>
            <person name="Henrissat B."/>
            <person name="Morin E."/>
            <person name="Kohler A."/>
            <person name="Barry K."/>
            <person name="LaButti K."/>
            <person name="Morin E."/>
            <person name="Salamov A."/>
            <person name="Lipzen A."/>
            <person name="Mereny Z."/>
            <person name="Hegedus B."/>
            <person name="Baldrian P."/>
            <person name="Stursova M."/>
            <person name="Weitz H."/>
            <person name="Taylor A."/>
            <person name="Grigoriev I.V."/>
            <person name="Nagy L.G."/>
            <person name="Martin F."/>
            <person name="Kauserud H."/>
        </authorList>
    </citation>
    <scope>NUCLEOTIDE SEQUENCE</scope>
    <source>
        <strain evidence="10">CBHHK067</strain>
    </source>
</reference>
<evidence type="ECO:0000256" key="1">
    <source>
        <dbReference type="ARBA" id="ARBA00004604"/>
    </source>
</evidence>
<dbReference type="GO" id="GO:0032040">
    <property type="term" value="C:small-subunit processome"/>
    <property type="evidence" value="ECO:0007669"/>
    <property type="project" value="InterPro"/>
</dbReference>
<dbReference type="SUPFAM" id="SSF88723">
    <property type="entry name" value="PIN domain-like"/>
    <property type="match status" value="1"/>
</dbReference>
<comment type="similarity">
    <text evidence="6">Belongs to the UTP23/FCF1 family. UTP23 subfamily.</text>
</comment>
<dbReference type="AlphaFoldDB" id="A0AAD7CWC6"/>
<evidence type="ECO:0000256" key="8">
    <source>
        <dbReference type="SAM" id="MobiDB-lite"/>
    </source>
</evidence>
<dbReference type="EMBL" id="JARKIE010000209">
    <property type="protein sequence ID" value="KAJ7666411.1"/>
    <property type="molecule type" value="Genomic_DNA"/>
</dbReference>
<evidence type="ECO:0000313" key="10">
    <source>
        <dbReference type="EMBL" id="KAJ7666411.1"/>
    </source>
</evidence>
<feature type="domain" description="UTP23 sensor motif region" evidence="9">
    <location>
        <begin position="186"/>
        <end position="204"/>
    </location>
</feature>
<keyword evidence="2" id="KW-0690">Ribosome biogenesis</keyword>
<evidence type="ECO:0000256" key="7">
    <source>
        <dbReference type="ARBA" id="ARBA00076388"/>
    </source>
</evidence>
<protein>
    <recommendedName>
        <fullName evidence="7">U three protein 23</fullName>
    </recommendedName>
</protein>
<gene>
    <name evidence="10" type="ORF">B0H17DRAFT_1089693</name>
</gene>
<dbReference type="Gene3D" id="3.40.50.1010">
    <property type="entry name" value="5'-nuclease"/>
    <property type="match status" value="1"/>
</dbReference>
<feature type="region of interest" description="Disordered" evidence="8">
    <location>
        <begin position="161"/>
        <end position="284"/>
    </location>
</feature>
<evidence type="ECO:0000256" key="5">
    <source>
        <dbReference type="ARBA" id="ARBA00037300"/>
    </source>
</evidence>
<dbReference type="InterPro" id="IPR057776">
    <property type="entry name" value="UTP23_sensor"/>
</dbReference>
<comment type="caution">
    <text evidence="10">The sequence shown here is derived from an EMBL/GenBank/DDBJ whole genome shotgun (WGS) entry which is preliminary data.</text>
</comment>
<dbReference type="InterPro" id="IPR029060">
    <property type="entry name" value="PIN-like_dom_sf"/>
</dbReference>
<proteinExistence type="inferred from homology"/>
<name>A0AAD7CWC6_MYCRO</name>
<comment type="function">
    <text evidence="5">Involved in rRNA-processing and ribosome biogenesis.</text>
</comment>
<evidence type="ECO:0000256" key="4">
    <source>
        <dbReference type="ARBA" id="ARBA00023242"/>
    </source>
</evidence>
<dbReference type="Pfam" id="PF04900">
    <property type="entry name" value="Fcf1"/>
    <property type="match status" value="1"/>
</dbReference>
<evidence type="ECO:0000256" key="3">
    <source>
        <dbReference type="ARBA" id="ARBA00022552"/>
    </source>
</evidence>
<evidence type="ECO:0000313" key="11">
    <source>
        <dbReference type="Proteomes" id="UP001221757"/>
    </source>
</evidence>
<dbReference type="Proteomes" id="UP001221757">
    <property type="component" value="Unassembled WGS sequence"/>
</dbReference>
<evidence type="ECO:0000256" key="2">
    <source>
        <dbReference type="ARBA" id="ARBA00022517"/>
    </source>
</evidence>